<evidence type="ECO:0000256" key="1">
    <source>
        <dbReference type="SAM" id="SignalP"/>
    </source>
</evidence>
<dbReference type="AlphaFoldDB" id="A0A6D2HJ04"/>
<dbReference type="EMBL" id="CACVBM020000210">
    <property type="protein sequence ID" value="CAA7015864.1"/>
    <property type="molecule type" value="Genomic_DNA"/>
</dbReference>
<dbReference type="InterPro" id="IPR053305">
    <property type="entry name" value="Folate-binding_rcpt-like"/>
</dbReference>
<gene>
    <name evidence="2" type="ORF">MERR_LOCUS3099</name>
</gene>
<evidence type="ECO:0000313" key="2">
    <source>
        <dbReference type="EMBL" id="CAA7015864.1"/>
    </source>
</evidence>
<comment type="caution">
    <text evidence="2">The sequence shown here is derived from an EMBL/GenBank/DDBJ whole genome shotgun (WGS) entry which is preliminary data.</text>
</comment>
<accession>A0A6D2HJ04</accession>
<dbReference type="PANTHER" id="PTHR37390:SF4">
    <property type="entry name" value="FOLATE RECEPTOR-LIKE DOMAIN-CONTAINING PROTEIN"/>
    <property type="match status" value="1"/>
</dbReference>
<dbReference type="Proteomes" id="UP000467841">
    <property type="component" value="Unassembled WGS sequence"/>
</dbReference>
<organism evidence="2 3">
    <name type="scientific">Microthlaspi erraticum</name>
    <dbReference type="NCBI Taxonomy" id="1685480"/>
    <lineage>
        <taxon>Eukaryota</taxon>
        <taxon>Viridiplantae</taxon>
        <taxon>Streptophyta</taxon>
        <taxon>Embryophyta</taxon>
        <taxon>Tracheophyta</taxon>
        <taxon>Spermatophyta</taxon>
        <taxon>Magnoliopsida</taxon>
        <taxon>eudicotyledons</taxon>
        <taxon>Gunneridae</taxon>
        <taxon>Pentapetalae</taxon>
        <taxon>rosids</taxon>
        <taxon>malvids</taxon>
        <taxon>Brassicales</taxon>
        <taxon>Brassicaceae</taxon>
        <taxon>Coluteocarpeae</taxon>
        <taxon>Microthlaspi</taxon>
    </lineage>
</organism>
<proteinExistence type="predicted"/>
<feature type="chain" id="PRO_5025460114" evidence="1">
    <location>
        <begin position="29"/>
        <end position="270"/>
    </location>
</feature>
<dbReference type="PANTHER" id="PTHR37390">
    <property type="entry name" value="OS02G0592500 PROTEIN"/>
    <property type="match status" value="1"/>
</dbReference>
<reference evidence="2" key="1">
    <citation type="submission" date="2020-01" db="EMBL/GenBank/DDBJ databases">
        <authorList>
            <person name="Mishra B."/>
        </authorList>
    </citation>
    <scope>NUCLEOTIDE SEQUENCE [LARGE SCALE GENOMIC DNA]</scope>
</reference>
<keyword evidence="3" id="KW-1185">Reference proteome</keyword>
<dbReference type="OrthoDB" id="1080221at2759"/>
<feature type="signal peptide" evidence="1">
    <location>
        <begin position="1"/>
        <end position="28"/>
    </location>
</feature>
<sequence length="270" mass="29914">MGRIFSERMFLVLTPVLMLHLLISSSSGASANSNENGVCISNSADLESKDQNMCNVFHGKTCCSASVALENLATYGEAAKECLDLFELLECSICHPHVEIQSGTLRICDRVFEACSDAYFSSDANNQVQVPCGASNSIICGKASKWESSGRVFCDAVGFTVTNDDDSVEEPFNGSKSSLEEPVMESFVKTENFAGFRDHQKRVREMIRAQQLSWVIPLLLHMLFNRLDARRLRRGMNGNGIADCLREDLTLFEFLSVAFKPIINKLCNII</sequence>
<evidence type="ECO:0000313" key="3">
    <source>
        <dbReference type="Proteomes" id="UP000467841"/>
    </source>
</evidence>
<protein>
    <submittedName>
        <fullName evidence="2">Uncharacterized protein</fullName>
    </submittedName>
</protein>
<name>A0A6D2HJ04_9BRAS</name>
<keyword evidence="1" id="KW-0732">Signal</keyword>